<evidence type="ECO:0000256" key="2">
    <source>
        <dbReference type="SAM" id="MobiDB-lite"/>
    </source>
</evidence>
<dbReference type="Pfam" id="PF00076">
    <property type="entry name" value="RRM_1"/>
    <property type="match status" value="1"/>
</dbReference>
<keyword evidence="1" id="KW-0694">RNA-binding</keyword>
<evidence type="ECO:0000313" key="4">
    <source>
        <dbReference type="EMBL" id="KAF9521119.1"/>
    </source>
</evidence>
<dbReference type="PROSITE" id="PS50102">
    <property type="entry name" value="RRM"/>
    <property type="match status" value="1"/>
</dbReference>
<dbReference type="Gene3D" id="3.30.70.330">
    <property type="match status" value="1"/>
</dbReference>
<feature type="compositionally biased region" description="Polar residues" evidence="2">
    <location>
        <begin position="127"/>
        <end position="136"/>
    </location>
</feature>
<feature type="region of interest" description="Disordered" evidence="2">
    <location>
        <begin position="117"/>
        <end position="154"/>
    </location>
</feature>
<feature type="domain" description="RRM" evidence="3">
    <location>
        <begin position="9"/>
        <end position="92"/>
    </location>
</feature>
<feature type="compositionally biased region" description="Acidic residues" evidence="2">
    <location>
        <begin position="142"/>
        <end position="154"/>
    </location>
</feature>
<dbReference type="AlphaFoldDB" id="A0A9P6BB51"/>
<evidence type="ECO:0000313" key="5">
    <source>
        <dbReference type="Proteomes" id="UP000886523"/>
    </source>
</evidence>
<evidence type="ECO:0000256" key="1">
    <source>
        <dbReference type="PROSITE-ProRule" id="PRU00176"/>
    </source>
</evidence>
<reference evidence="4" key="1">
    <citation type="journal article" date="2020" name="Nat. Commun.">
        <title>Large-scale genome sequencing of mycorrhizal fungi provides insights into the early evolution of symbiotic traits.</title>
        <authorList>
            <person name="Miyauchi S."/>
            <person name="Kiss E."/>
            <person name="Kuo A."/>
            <person name="Drula E."/>
            <person name="Kohler A."/>
            <person name="Sanchez-Garcia M."/>
            <person name="Morin E."/>
            <person name="Andreopoulos B."/>
            <person name="Barry K.W."/>
            <person name="Bonito G."/>
            <person name="Buee M."/>
            <person name="Carver A."/>
            <person name="Chen C."/>
            <person name="Cichocki N."/>
            <person name="Clum A."/>
            <person name="Culley D."/>
            <person name="Crous P.W."/>
            <person name="Fauchery L."/>
            <person name="Girlanda M."/>
            <person name="Hayes R.D."/>
            <person name="Keri Z."/>
            <person name="LaButti K."/>
            <person name="Lipzen A."/>
            <person name="Lombard V."/>
            <person name="Magnuson J."/>
            <person name="Maillard F."/>
            <person name="Murat C."/>
            <person name="Nolan M."/>
            <person name="Ohm R.A."/>
            <person name="Pangilinan J."/>
            <person name="Pereira M.F."/>
            <person name="Perotto S."/>
            <person name="Peter M."/>
            <person name="Pfister S."/>
            <person name="Riley R."/>
            <person name="Sitrit Y."/>
            <person name="Stielow J.B."/>
            <person name="Szollosi G."/>
            <person name="Zifcakova L."/>
            <person name="Stursova M."/>
            <person name="Spatafora J.W."/>
            <person name="Tedersoo L."/>
            <person name="Vaario L.M."/>
            <person name="Yamada A."/>
            <person name="Yan M."/>
            <person name="Wang P."/>
            <person name="Xu J."/>
            <person name="Bruns T."/>
            <person name="Baldrian P."/>
            <person name="Vilgalys R."/>
            <person name="Dunand C."/>
            <person name="Henrissat B."/>
            <person name="Grigoriev I.V."/>
            <person name="Hibbett D."/>
            <person name="Nagy L.G."/>
            <person name="Martin F.M."/>
        </authorList>
    </citation>
    <scope>NUCLEOTIDE SEQUENCE</scope>
    <source>
        <strain evidence="4">UP504</strain>
    </source>
</reference>
<dbReference type="Proteomes" id="UP000886523">
    <property type="component" value="Unassembled WGS sequence"/>
</dbReference>
<dbReference type="EMBL" id="MU128909">
    <property type="protein sequence ID" value="KAF9521119.1"/>
    <property type="molecule type" value="Genomic_DNA"/>
</dbReference>
<dbReference type="OrthoDB" id="407442at2759"/>
<dbReference type="InterPro" id="IPR000504">
    <property type="entry name" value="RRM_dom"/>
</dbReference>
<name>A0A9P6BB51_9AGAM</name>
<keyword evidence="5" id="KW-1185">Reference proteome</keyword>
<gene>
    <name evidence="4" type="ORF">BS47DRAFT_1335220</name>
</gene>
<dbReference type="SUPFAM" id="SSF54928">
    <property type="entry name" value="RNA-binding domain, RBD"/>
    <property type="match status" value="1"/>
</dbReference>
<evidence type="ECO:0000259" key="3">
    <source>
        <dbReference type="PROSITE" id="PS50102"/>
    </source>
</evidence>
<dbReference type="PANTHER" id="PTHR48037">
    <property type="entry name" value="ATPASE E1"/>
    <property type="match status" value="1"/>
</dbReference>
<organism evidence="4 5">
    <name type="scientific">Hydnum rufescens UP504</name>
    <dbReference type="NCBI Taxonomy" id="1448309"/>
    <lineage>
        <taxon>Eukaryota</taxon>
        <taxon>Fungi</taxon>
        <taxon>Dikarya</taxon>
        <taxon>Basidiomycota</taxon>
        <taxon>Agaricomycotina</taxon>
        <taxon>Agaricomycetes</taxon>
        <taxon>Cantharellales</taxon>
        <taxon>Hydnaceae</taxon>
        <taxon>Hydnum</taxon>
    </lineage>
</organism>
<accession>A0A9P6BB51</accession>
<dbReference type="PANTHER" id="PTHR48037:SF1">
    <property type="entry name" value="RRM DOMAIN-CONTAINING PROTEIN"/>
    <property type="match status" value="1"/>
</dbReference>
<dbReference type="InterPro" id="IPR035979">
    <property type="entry name" value="RBD_domain_sf"/>
</dbReference>
<dbReference type="InterPro" id="IPR012677">
    <property type="entry name" value="Nucleotide-bd_a/b_plait_sf"/>
</dbReference>
<protein>
    <recommendedName>
        <fullName evidence="3">RRM domain-containing protein</fullName>
    </recommendedName>
</protein>
<dbReference type="SMART" id="SM00360">
    <property type="entry name" value="RRM"/>
    <property type="match status" value="1"/>
</dbReference>
<comment type="caution">
    <text evidence="4">The sequence shown here is derived from an EMBL/GenBank/DDBJ whole genome shotgun (WGS) entry which is preliminary data.</text>
</comment>
<proteinExistence type="predicted"/>
<dbReference type="GO" id="GO:0003723">
    <property type="term" value="F:RNA binding"/>
    <property type="evidence" value="ECO:0007669"/>
    <property type="project" value="UniProtKB-UniRule"/>
</dbReference>
<sequence length="154" mass="16574">MEEGTKNKKTIFIGGLNEDIDQTTLISTFSTFGDIIDVQIPTAAPNNREEAVRSRGFAFVTYSTQIDAQDAIDNMDLNEFNGRVIRVNLARPQKGVLANGGYGRAIWESEEWLQEHARPVGSGGVGSQNPGNTKQEGSAVPDEGEGADAEGAME</sequence>